<keyword evidence="3 7" id="KW-0812">Transmembrane</keyword>
<feature type="transmembrane region" description="Helical" evidence="7">
    <location>
        <begin position="120"/>
        <end position="138"/>
    </location>
</feature>
<feature type="transmembrane region" description="Helical" evidence="7">
    <location>
        <begin position="173"/>
        <end position="192"/>
    </location>
</feature>
<dbReference type="AlphaFoldDB" id="A0A0R1HZZ3"/>
<dbReference type="InterPro" id="IPR050925">
    <property type="entry name" value="Rhomboid_protease_S54"/>
</dbReference>
<keyword evidence="5 7" id="KW-1133">Transmembrane helix</keyword>
<dbReference type="Pfam" id="PF01694">
    <property type="entry name" value="Rhomboid"/>
    <property type="match status" value="1"/>
</dbReference>
<feature type="transmembrane region" description="Helical" evidence="7">
    <location>
        <begin position="96"/>
        <end position="114"/>
    </location>
</feature>
<dbReference type="EMBL" id="AZCX01000001">
    <property type="protein sequence ID" value="KRK49249.1"/>
    <property type="molecule type" value="Genomic_DNA"/>
</dbReference>
<dbReference type="GO" id="GO:0016020">
    <property type="term" value="C:membrane"/>
    <property type="evidence" value="ECO:0007669"/>
    <property type="project" value="UniProtKB-SubCell"/>
</dbReference>
<comment type="caution">
    <text evidence="9">The sequence shown here is derived from an EMBL/GenBank/DDBJ whole genome shotgun (WGS) entry which is preliminary data.</text>
</comment>
<keyword evidence="9" id="KW-0645">Protease</keyword>
<evidence type="ECO:0000256" key="4">
    <source>
        <dbReference type="ARBA" id="ARBA00022801"/>
    </source>
</evidence>
<dbReference type="InterPro" id="IPR035952">
    <property type="entry name" value="Rhomboid-like_sf"/>
</dbReference>
<feature type="domain" description="Peptidase S54 rhomboid" evidence="8">
    <location>
        <begin position="55"/>
        <end position="191"/>
    </location>
</feature>
<accession>A0A0R1HZZ3</accession>
<gene>
    <name evidence="9" type="ORF">FC96_GL000171</name>
</gene>
<evidence type="ECO:0000256" key="2">
    <source>
        <dbReference type="ARBA" id="ARBA00009045"/>
    </source>
</evidence>
<feature type="transmembrane region" description="Helical" evidence="7">
    <location>
        <begin position="12"/>
        <end position="32"/>
    </location>
</feature>
<organism evidence="9 10">
    <name type="scientific">Secundilactobacillus kimchicus JCM 15530</name>
    <dbReference type="NCBI Taxonomy" id="1302272"/>
    <lineage>
        <taxon>Bacteria</taxon>
        <taxon>Bacillati</taxon>
        <taxon>Bacillota</taxon>
        <taxon>Bacilli</taxon>
        <taxon>Lactobacillales</taxon>
        <taxon>Lactobacillaceae</taxon>
        <taxon>Secundilactobacillus</taxon>
    </lineage>
</organism>
<evidence type="ECO:0000256" key="5">
    <source>
        <dbReference type="ARBA" id="ARBA00022989"/>
    </source>
</evidence>
<keyword evidence="10" id="KW-1185">Reference proteome</keyword>
<dbReference type="PATRIC" id="fig|1302272.5.peg.169"/>
<evidence type="ECO:0000259" key="8">
    <source>
        <dbReference type="Pfam" id="PF01694"/>
    </source>
</evidence>
<dbReference type="STRING" id="1302272.FC96_GL000171"/>
<dbReference type="PANTHER" id="PTHR43731">
    <property type="entry name" value="RHOMBOID PROTEASE"/>
    <property type="match status" value="1"/>
</dbReference>
<feature type="transmembrane region" description="Helical" evidence="7">
    <location>
        <begin position="204"/>
        <end position="221"/>
    </location>
</feature>
<dbReference type="SUPFAM" id="SSF144091">
    <property type="entry name" value="Rhomboid-like"/>
    <property type="match status" value="1"/>
</dbReference>
<dbReference type="PANTHER" id="PTHR43731:SF14">
    <property type="entry name" value="PRESENILIN-ASSOCIATED RHOMBOID-LIKE PROTEIN, MITOCHONDRIAL"/>
    <property type="match status" value="1"/>
</dbReference>
<feature type="transmembrane region" description="Helical" evidence="7">
    <location>
        <begin position="64"/>
        <end position="84"/>
    </location>
</feature>
<sequence length="224" mass="24639">MQQRFRQFVSGPYVTISLIALMVIVYLLMTAAGGAGNPQVLMAFGAKINVLIDAGQWWRLVTPMFLHLSFEHILLNMVTLYFLGLQIEALFGHWRFLILFVVSGIGGNLASFAFDPNALSAGASTAIFGLFGAFLMLGEAFRQNVYIHQMTRTFILFIGFNLVFGFFTPGVDIAGHIGGLIAGFLMGYVVGAPQIGRVAFIKRIFSVIGTILLFIGLYYYGLSR</sequence>
<feature type="transmembrane region" description="Helical" evidence="7">
    <location>
        <begin position="150"/>
        <end position="167"/>
    </location>
</feature>
<dbReference type="GO" id="GO:0006508">
    <property type="term" value="P:proteolysis"/>
    <property type="evidence" value="ECO:0007669"/>
    <property type="project" value="UniProtKB-KW"/>
</dbReference>
<dbReference type="OrthoDB" id="9813074at2"/>
<evidence type="ECO:0000313" key="10">
    <source>
        <dbReference type="Proteomes" id="UP000050911"/>
    </source>
</evidence>
<reference evidence="9 10" key="1">
    <citation type="journal article" date="2015" name="Genome Announc.">
        <title>Expanding the biotechnology potential of lactobacilli through comparative genomics of 213 strains and associated genera.</title>
        <authorList>
            <person name="Sun Z."/>
            <person name="Harris H.M."/>
            <person name="McCann A."/>
            <person name="Guo C."/>
            <person name="Argimon S."/>
            <person name="Zhang W."/>
            <person name="Yang X."/>
            <person name="Jeffery I.B."/>
            <person name="Cooney J.C."/>
            <person name="Kagawa T.F."/>
            <person name="Liu W."/>
            <person name="Song Y."/>
            <person name="Salvetti E."/>
            <person name="Wrobel A."/>
            <person name="Rasinkangas P."/>
            <person name="Parkhill J."/>
            <person name="Rea M.C."/>
            <person name="O'Sullivan O."/>
            <person name="Ritari J."/>
            <person name="Douillard F.P."/>
            <person name="Paul Ross R."/>
            <person name="Yang R."/>
            <person name="Briner A.E."/>
            <person name="Felis G.E."/>
            <person name="de Vos W.M."/>
            <person name="Barrangou R."/>
            <person name="Klaenhammer T.R."/>
            <person name="Caufield P.W."/>
            <person name="Cui Y."/>
            <person name="Zhang H."/>
            <person name="O'Toole P.W."/>
        </authorList>
    </citation>
    <scope>NUCLEOTIDE SEQUENCE [LARGE SCALE GENOMIC DNA]</scope>
    <source>
        <strain evidence="9 10">JCM 15530</strain>
    </source>
</reference>
<dbReference type="RefSeq" id="WP_056941658.1">
    <property type="nucleotide sequence ID" value="NZ_AZCX01000001.1"/>
</dbReference>
<evidence type="ECO:0000313" key="9">
    <source>
        <dbReference type="EMBL" id="KRK49249.1"/>
    </source>
</evidence>
<proteinExistence type="inferred from homology"/>
<keyword evidence="4" id="KW-0378">Hydrolase</keyword>
<evidence type="ECO:0000256" key="7">
    <source>
        <dbReference type="SAM" id="Phobius"/>
    </source>
</evidence>
<evidence type="ECO:0000256" key="3">
    <source>
        <dbReference type="ARBA" id="ARBA00022692"/>
    </source>
</evidence>
<evidence type="ECO:0000256" key="1">
    <source>
        <dbReference type="ARBA" id="ARBA00004141"/>
    </source>
</evidence>
<name>A0A0R1HZZ3_9LACO</name>
<evidence type="ECO:0000256" key="6">
    <source>
        <dbReference type="ARBA" id="ARBA00023136"/>
    </source>
</evidence>
<dbReference type="Gene3D" id="1.20.1540.10">
    <property type="entry name" value="Rhomboid-like"/>
    <property type="match status" value="1"/>
</dbReference>
<dbReference type="GO" id="GO:0004252">
    <property type="term" value="F:serine-type endopeptidase activity"/>
    <property type="evidence" value="ECO:0007669"/>
    <property type="project" value="InterPro"/>
</dbReference>
<dbReference type="InterPro" id="IPR022764">
    <property type="entry name" value="Peptidase_S54_rhomboid_dom"/>
</dbReference>
<protein>
    <submittedName>
        <fullName evidence="9">Membrane-associated serine protease</fullName>
    </submittedName>
</protein>
<keyword evidence="6 7" id="KW-0472">Membrane</keyword>
<dbReference type="Proteomes" id="UP000050911">
    <property type="component" value="Unassembled WGS sequence"/>
</dbReference>
<comment type="similarity">
    <text evidence="2">Belongs to the peptidase S54 family.</text>
</comment>
<comment type="subcellular location">
    <subcellularLocation>
        <location evidence="1">Membrane</location>
        <topology evidence="1">Multi-pass membrane protein</topology>
    </subcellularLocation>
</comment>